<sequence length="404" mass="45333">MRDDARHAVMLAGQEVGVLHQRGDFVRFSFLPEYWEDPGRNILGLWFEDHKRSNVASALRLPAWFANLLPEGRLRELIARDRRVSPAREMELLAQVGHDLPGAVQIVDGKGADIAWQGGLPVDNVAGVILPSGPIKFSLAGVGLKFSMARQGDRFTIPAHGAGGHWIVKLPHPVHRSVPENEFATMAWAAASGLEVPEIHLLHRDDAFEISMGMWPSNEEFAYAIKRFDRRDDGTPLHIEDFAQVRGFAADRKYDGAYETIGALCFRGHDTASLEEFVRRMVFNIVSGNGDAHLKNWSLLYPDGRNPRLSPAYDLVSTAAYSKEENLGLRFGRSRRFEDVSLWGFERLERRIRVQPGLLVELARVAFLDARDAWSESFFGSNVKFVEDWTAGSIDRLSRVFGVA</sequence>
<evidence type="ECO:0000256" key="1">
    <source>
        <dbReference type="ARBA" id="ARBA00010164"/>
    </source>
</evidence>
<reference evidence="6" key="1">
    <citation type="journal article" date="2014" name="Int. J. Syst. Evol. Microbiol.">
        <title>Complete genome sequence of Corynebacterium casei LMG S-19264T (=DSM 44701T), isolated from a smear-ripened cheese.</title>
        <authorList>
            <consortium name="US DOE Joint Genome Institute (JGI-PGF)"/>
            <person name="Walter F."/>
            <person name="Albersmeier A."/>
            <person name="Kalinowski J."/>
            <person name="Ruckert C."/>
        </authorList>
    </citation>
    <scope>NUCLEOTIDE SEQUENCE</scope>
    <source>
        <strain evidence="6">JCM 3346</strain>
    </source>
</reference>
<feature type="domain" description="HipA N-terminal subdomain 1" evidence="5">
    <location>
        <begin position="8"/>
        <end position="106"/>
    </location>
</feature>
<dbReference type="PANTHER" id="PTHR37419:SF1">
    <property type="entry name" value="SERINE_THREONINE-PROTEIN KINASE TOXIN HIPA"/>
    <property type="match status" value="1"/>
</dbReference>
<gene>
    <name evidence="6" type="ORF">GCM10010196_32020</name>
</gene>
<comment type="similarity">
    <text evidence="1">Belongs to the HipA Ser/Thr kinase family.</text>
</comment>
<dbReference type="RefSeq" id="WP_189086413.1">
    <property type="nucleotide sequence ID" value="NZ_BMRJ01000005.1"/>
</dbReference>
<reference evidence="6" key="2">
    <citation type="submission" date="2020-09" db="EMBL/GenBank/DDBJ databases">
        <authorList>
            <person name="Sun Q."/>
            <person name="Ohkuma M."/>
        </authorList>
    </citation>
    <scope>NUCLEOTIDE SEQUENCE</scope>
    <source>
        <strain evidence="6">JCM 3346</strain>
    </source>
</reference>
<dbReference type="InterPro" id="IPR052028">
    <property type="entry name" value="HipA_Ser/Thr_kinase"/>
</dbReference>
<dbReference type="Gene3D" id="1.10.1070.20">
    <property type="match status" value="1"/>
</dbReference>
<comment type="caution">
    <text evidence="6">The sequence shown here is derived from an EMBL/GenBank/DDBJ whole genome shotgun (WGS) entry which is preliminary data.</text>
</comment>
<dbReference type="GO" id="GO:0004674">
    <property type="term" value="F:protein serine/threonine kinase activity"/>
    <property type="evidence" value="ECO:0007669"/>
    <property type="project" value="TreeGrafter"/>
</dbReference>
<evidence type="ECO:0000313" key="6">
    <source>
        <dbReference type="EMBL" id="GGR35621.1"/>
    </source>
</evidence>
<keyword evidence="2" id="KW-0808">Transferase</keyword>
<dbReference type="AlphaFoldDB" id="A0A918FG24"/>
<evidence type="ECO:0000313" key="7">
    <source>
        <dbReference type="Proteomes" id="UP000610303"/>
    </source>
</evidence>
<evidence type="ECO:0000259" key="4">
    <source>
        <dbReference type="Pfam" id="PF07804"/>
    </source>
</evidence>
<organism evidence="6 7">
    <name type="scientific">Agromyces mediolanus</name>
    <name type="common">Corynebacterium mediolanum</name>
    <dbReference type="NCBI Taxonomy" id="41986"/>
    <lineage>
        <taxon>Bacteria</taxon>
        <taxon>Bacillati</taxon>
        <taxon>Actinomycetota</taxon>
        <taxon>Actinomycetes</taxon>
        <taxon>Micrococcales</taxon>
        <taxon>Microbacteriaceae</taxon>
        <taxon>Agromyces</taxon>
    </lineage>
</organism>
<keyword evidence="7" id="KW-1185">Reference proteome</keyword>
<feature type="domain" description="HipA-like C-terminal" evidence="4">
    <location>
        <begin position="137"/>
        <end position="356"/>
    </location>
</feature>
<dbReference type="InterPro" id="IPR017508">
    <property type="entry name" value="HipA_N1"/>
</dbReference>
<dbReference type="Proteomes" id="UP000610303">
    <property type="component" value="Unassembled WGS sequence"/>
</dbReference>
<dbReference type="GO" id="GO:0005829">
    <property type="term" value="C:cytosol"/>
    <property type="evidence" value="ECO:0007669"/>
    <property type="project" value="TreeGrafter"/>
</dbReference>
<dbReference type="PANTHER" id="PTHR37419">
    <property type="entry name" value="SERINE/THREONINE-PROTEIN KINASE TOXIN HIPA"/>
    <property type="match status" value="1"/>
</dbReference>
<dbReference type="NCBIfam" id="TIGR03071">
    <property type="entry name" value="couple_hipA"/>
    <property type="match status" value="1"/>
</dbReference>
<evidence type="ECO:0000256" key="3">
    <source>
        <dbReference type="ARBA" id="ARBA00022777"/>
    </source>
</evidence>
<proteinExistence type="inferred from homology"/>
<name>A0A918FG24_AGRME</name>
<protein>
    <submittedName>
        <fullName evidence="6">Kinase</fullName>
    </submittedName>
</protein>
<evidence type="ECO:0000259" key="5">
    <source>
        <dbReference type="Pfam" id="PF13657"/>
    </source>
</evidence>
<keyword evidence="3 6" id="KW-0418">Kinase</keyword>
<dbReference type="Pfam" id="PF07804">
    <property type="entry name" value="HipA_C"/>
    <property type="match status" value="1"/>
</dbReference>
<dbReference type="InterPro" id="IPR012893">
    <property type="entry name" value="HipA-like_C"/>
</dbReference>
<accession>A0A918FG24</accession>
<evidence type="ECO:0000256" key="2">
    <source>
        <dbReference type="ARBA" id="ARBA00022679"/>
    </source>
</evidence>
<dbReference type="Pfam" id="PF13657">
    <property type="entry name" value="Couple_hipA"/>
    <property type="match status" value="1"/>
</dbReference>
<dbReference type="EMBL" id="BMRJ01000005">
    <property type="protein sequence ID" value="GGR35621.1"/>
    <property type="molecule type" value="Genomic_DNA"/>
</dbReference>